<dbReference type="UniPathway" id="UPA00193"/>
<dbReference type="InterPro" id="IPR003171">
    <property type="entry name" value="Mehydrof_redctse-like"/>
</dbReference>
<dbReference type="SUPFAM" id="SSF51730">
    <property type="entry name" value="FAD-linked oxidoreductase"/>
    <property type="match status" value="1"/>
</dbReference>
<dbReference type="GO" id="GO:0071949">
    <property type="term" value="F:FAD binding"/>
    <property type="evidence" value="ECO:0007669"/>
    <property type="project" value="TreeGrafter"/>
</dbReference>
<dbReference type="PANTHER" id="PTHR45754">
    <property type="entry name" value="METHYLENETETRAHYDROFOLATE REDUCTASE"/>
    <property type="match status" value="1"/>
</dbReference>
<accession>X1Q0B0</accession>
<dbReference type="Gene3D" id="3.20.20.220">
    <property type="match status" value="1"/>
</dbReference>
<gene>
    <name evidence="7" type="ORF">S06H3_43191</name>
</gene>
<dbReference type="InterPro" id="IPR029041">
    <property type="entry name" value="FAD-linked_oxidoreductase-like"/>
</dbReference>
<organism evidence="7">
    <name type="scientific">marine sediment metagenome</name>
    <dbReference type="NCBI Taxonomy" id="412755"/>
    <lineage>
        <taxon>unclassified sequences</taxon>
        <taxon>metagenomes</taxon>
        <taxon>ecological metagenomes</taxon>
    </lineage>
</organism>
<keyword evidence="4" id="KW-0285">Flavoprotein</keyword>
<dbReference type="GO" id="GO:0004489">
    <property type="term" value="F:methylenetetrahydrofolate reductase [NAD(P)H] activity"/>
    <property type="evidence" value="ECO:0007669"/>
    <property type="project" value="InterPro"/>
</dbReference>
<protein>
    <submittedName>
        <fullName evidence="7">Uncharacterized protein</fullName>
    </submittedName>
</protein>
<comment type="pathway">
    <text evidence="2">One-carbon metabolism; tetrahydrofolate interconversion.</text>
</comment>
<sequence>FALDLIGAAALGIKNVLCLTGDHQSFGNHPSSKNVFDVDSIQLIKMFKDMRDEQKFQCGEKMKHPPEIFIGAAANPFADPFDFRPIRLAKKVNAGVDFIQTQLVYNVEKFKKYMKKIRDMGLHEKVYILAGVGPIKSVRMAKYMRNNVAGMDVPIEIVERLKKSEDTKDEGMNICVDIIKEVREIEGVSGVHIMAIAWEEAVPIIVERAGLLQRPKP</sequence>
<comment type="cofactor">
    <cofactor evidence="1">
        <name>FAD</name>
        <dbReference type="ChEBI" id="CHEBI:57692"/>
    </cofactor>
</comment>
<feature type="non-terminal residue" evidence="7">
    <location>
        <position position="1"/>
    </location>
</feature>
<dbReference type="GO" id="GO:0035999">
    <property type="term" value="P:tetrahydrofolate interconversion"/>
    <property type="evidence" value="ECO:0007669"/>
    <property type="project" value="UniProtKB-UniPathway"/>
</dbReference>
<evidence type="ECO:0000256" key="3">
    <source>
        <dbReference type="ARBA" id="ARBA00006743"/>
    </source>
</evidence>
<dbReference type="PANTHER" id="PTHR45754:SF3">
    <property type="entry name" value="METHYLENETETRAHYDROFOLATE REDUCTASE (NADPH)"/>
    <property type="match status" value="1"/>
</dbReference>
<keyword evidence="6" id="KW-0560">Oxidoreductase</keyword>
<evidence type="ECO:0000256" key="5">
    <source>
        <dbReference type="ARBA" id="ARBA00022827"/>
    </source>
</evidence>
<proteinExistence type="inferred from homology"/>
<evidence type="ECO:0000256" key="4">
    <source>
        <dbReference type="ARBA" id="ARBA00022630"/>
    </source>
</evidence>
<dbReference type="AlphaFoldDB" id="X1Q0B0"/>
<evidence type="ECO:0000256" key="6">
    <source>
        <dbReference type="ARBA" id="ARBA00023002"/>
    </source>
</evidence>
<keyword evidence="5" id="KW-0274">FAD</keyword>
<evidence type="ECO:0000313" key="7">
    <source>
        <dbReference type="EMBL" id="GAI44525.1"/>
    </source>
</evidence>
<comment type="caution">
    <text evidence="7">The sequence shown here is derived from an EMBL/GenBank/DDBJ whole genome shotgun (WGS) entry which is preliminary data.</text>
</comment>
<dbReference type="CDD" id="cd00537">
    <property type="entry name" value="MTHFR"/>
    <property type="match status" value="1"/>
</dbReference>
<name>X1Q0B0_9ZZZZ</name>
<dbReference type="Pfam" id="PF02219">
    <property type="entry name" value="MTHFR"/>
    <property type="match status" value="1"/>
</dbReference>
<evidence type="ECO:0000256" key="1">
    <source>
        <dbReference type="ARBA" id="ARBA00001974"/>
    </source>
</evidence>
<comment type="similarity">
    <text evidence="3">Belongs to the methylenetetrahydrofolate reductase family.</text>
</comment>
<dbReference type="EMBL" id="BARV01026766">
    <property type="protein sequence ID" value="GAI44525.1"/>
    <property type="molecule type" value="Genomic_DNA"/>
</dbReference>
<dbReference type="GO" id="GO:0005829">
    <property type="term" value="C:cytosol"/>
    <property type="evidence" value="ECO:0007669"/>
    <property type="project" value="TreeGrafter"/>
</dbReference>
<dbReference type="GO" id="GO:0009086">
    <property type="term" value="P:methionine biosynthetic process"/>
    <property type="evidence" value="ECO:0007669"/>
    <property type="project" value="TreeGrafter"/>
</dbReference>
<reference evidence="7" key="1">
    <citation type="journal article" date="2014" name="Front. Microbiol.">
        <title>High frequency of phylogenetically diverse reductive dehalogenase-homologous genes in deep subseafloor sedimentary metagenomes.</title>
        <authorList>
            <person name="Kawai M."/>
            <person name="Futagami T."/>
            <person name="Toyoda A."/>
            <person name="Takaki Y."/>
            <person name="Nishi S."/>
            <person name="Hori S."/>
            <person name="Arai W."/>
            <person name="Tsubouchi T."/>
            <person name="Morono Y."/>
            <person name="Uchiyama I."/>
            <person name="Ito T."/>
            <person name="Fujiyama A."/>
            <person name="Inagaki F."/>
            <person name="Takami H."/>
        </authorList>
    </citation>
    <scope>NUCLEOTIDE SEQUENCE</scope>
    <source>
        <strain evidence="7">Expedition CK06-06</strain>
    </source>
</reference>
<evidence type="ECO:0000256" key="2">
    <source>
        <dbReference type="ARBA" id="ARBA00004777"/>
    </source>
</evidence>